<evidence type="ECO:0000313" key="3">
    <source>
        <dbReference type="Proteomes" id="UP000267027"/>
    </source>
</evidence>
<keyword evidence="1" id="KW-0472">Membrane</keyword>
<dbReference type="PANTHER" id="PTHR46709">
    <property type="entry name" value="PROTEIN CBG23488-RELATED"/>
    <property type="match status" value="1"/>
</dbReference>
<reference evidence="2 3" key="2">
    <citation type="submission" date="2018-11" db="EMBL/GenBank/DDBJ databases">
        <authorList>
            <consortium name="Pathogen Informatics"/>
        </authorList>
    </citation>
    <scope>NUCLEOTIDE SEQUENCE [LARGE SCALE GENOMIC DNA]</scope>
    <source>
        <strain evidence="2 3">Costa Rica</strain>
    </source>
</reference>
<evidence type="ECO:0000313" key="2">
    <source>
        <dbReference type="EMBL" id="VDM55685.1"/>
    </source>
</evidence>
<gene>
    <name evidence="2" type="ORF">ACOC_LOCUS4100</name>
</gene>
<dbReference type="WBParaSite" id="ACOC_0000409901-mRNA-1">
    <property type="protein sequence ID" value="ACOC_0000409901-mRNA-1"/>
    <property type="gene ID" value="ACOC_0000409901"/>
</dbReference>
<evidence type="ECO:0000313" key="4">
    <source>
        <dbReference type="WBParaSite" id="ACOC_0000409901-mRNA-1"/>
    </source>
</evidence>
<feature type="transmembrane region" description="Helical" evidence="1">
    <location>
        <begin position="21"/>
        <end position="42"/>
    </location>
</feature>
<sequence length="267" mass="30749">MVYNDVIPCHWKSNRQLINELWLTFIGAIISSISLSFSFLFLRVSVLSGDCYVSGSVFFELELHTLPQCPSFANLRLDLSEITRRAEASVIYRMFSYFSESYKTIWMFWCRNVLNVFLPFSLLLLLNTATISNLNKHPGDFLIQVSVEILQNEGEGEILFLLIISFKWFQLPLRIVGSGPDTSARFKKKDATRTLAALVTVYLLTNTLNLILTIMEFINPELLREPWLYTGCGTVSQMRVFGSCTRRLPYYSEIRACLVEFHLIPPR</sequence>
<name>A0A0R3PIC2_ANGCS</name>
<keyword evidence="1" id="KW-0812">Transmembrane</keyword>
<reference evidence="4" key="1">
    <citation type="submission" date="2017-02" db="UniProtKB">
        <authorList>
            <consortium name="WormBaseParasite"/>
        </authorList>
    </citation>
    <scope>IDENTIFICATION</scope>
</reference>
<feature type="transmembrane region" description="Helical" evidence="1">
    <location>
        <begin position="195"/>
        <end position="218"/>
    </location>
</feature>
<organism evidence="4">
    <name type="scientific">Angiostrongylus costaricensis</name>
    <name type="common">Nematode worm</name>
    <dbReference type="NCBI Taxonomy" id="334426"/>
    <lineage>
        <taxon>Eukaryota</taxon>
        <taxon>Metazoa</taxon>
        <taxon>Ecdysozoa</taxon>
        <taxon>Nematoda</taxon>
        <taxon>Chromadorea</taxon>
        <taxon>Rhabditida</taxon>
        <taxon>Rhabditina</taxon>
        <taxon>Rhabditomorpha</taxon>
        <taxon>Strongyloidea</taxon>
        <taxon>Metastrongylidae</taxon>
        <taxon>Angiostrongylus</taxon>
    </lineage>
</organism>
<dbReference type="EMBL" id="UYYA01002027">
    <property type="protein sequence ID" value="VDM55685.1"/>
    <property type="molecule type" value="Genomic_DNA"/>
</dbReference>
<proteinExistence type="predicted"/>
<keyword evidence="1" id="KW-1133">Transmembrane helix</keyword>
<dbReference type="AlphaFoldDB" id="A0A0R3PIC2"/>
<dbReference type="Gene3D" id="1.20.1070.10">
    <property type="entry name" value="Rhodopsin 7-helix transmembrane proteins"/>
    <property type="match status" value="1"/>
</dbReference>
<protein>
    <submittedName>
        <fullName evidence="4">G_PROTEIN_RECEP_F1_2 domain-containing protein</fullName>
    </submittedName>
</protein>
<keyword evidence="3" id="KW-1185">Reference proteome</keyword>
<feature type="transmembrane region" description="Helical" evidence="1">
    <location>
        <begin position="105"/>
        <end position="126"/>
    </location>
</feature>
<evidence type="ECO:0000256" key="1">
    <source>
        <dbReference type="SAM" id="Phobius"/>
    </source>
</evidence>
<dbReference type="Proteomes" id="UP000267027">
    <property type="component" value="Unassembled WGS sequence"/>
</dbReference>
<dbReference type="OrthoDB" id="5850597at2759"/>
<dbReference type="PANTHER" id="PTHR46709:SF1">
    <property type="entry name" value="G-PROTEIN COUPLED RECEPTORS FAMILY 1 PROFILE DOMAIN-CONTAINING PROTEIN"/>
    <property type="match status" value="1"/>
</dbReference>
<accession>A0A0R3PIC2</accession>